<evidence type="ECO:0000256" key="2">
    <source>
        <dbReference type="ARBA" id="ARBA00022679"/>
    </source>
</evidence>
<feature type="domain" description="Methyltransferase" evidence="4">
    <location>
        <begin position="46"/>
        <end position="153"/>
    </location>
</feature>
<protein>
    <submittedName>
        <fullName evidence="5">Ubiquinone biosynthesis protein UbiE</fullName>
    </submittedName>
</protein>
<keyword evidence="3" id="KW-0949">S-adenosyl-L-methionine</keyword>
<gene>
    <name evidence="5" type="ORF">AVO45_04065</name>
</gene>
<dbReference type="InterPro" id="IPR029063">
    <property type="entry name" value="SAM-dependent_MTases_sf"/>
</dbReference>
<sequence>MQTVNEEQAEYWGKSESGVKWLTFEDQIDRVFQPVLDLVLDRAELSDGMRVLDIGCGTGASTLAAARLVGPSGHVLGVDISAQFLDRARARAAAESAANVTFQLADAQVEPFEPQDRDAAISRFGVMFFNDNVAAFANIAEALKPGGRMTFAAWGELSGNPWFRIPHIAATSVLGQPPKVDRNAPGPLAFHDIDRVTGLMAQAGLTDIHGEAIDLRLNPVGDIEETATLCTRLGPAARVLAHFNGTEKDAKTIQGKVAEALEHYAEGHVVRLPAKINLYQARRAG</sequence>
<dbReference type="AlphaFoldDB" id="A0A101CZA2"/>
<dbReference type="GO" id="GO:0008168">
    <property type="term" value="F:methyltransferase activity"/>
    <property type="evidence" value="ECO:0007669"/>
    <property type="project" value="UniProtKB-KW"/>
</dbReference>
<keyword evidence="6" id="KW-1185">Reference proteome</keyword>
<dbReference type="Pfam" id="PF13847">
    <property type="entry name" value="Methyltransf_31"/>
    <property type="match status" value="1"/>
</dbReference>
<accession>A0A101CZA2</accession>
<reference evidence="5 6" key="1">
    <citation type="submission" date="2015-12" db="EMBL/GenBank/DDBJ databases">
        <authorList>
            <person name="Shamseldin A."/>
            <person name="Moawad H."/>
            <person name="Abd El-Rahim W.M."/>
            <person name="Sadowsky M.J."/>
        </authorList>
    </citation>
    <scope>NUCLEOTIDE SEQUENCE [LARGE SCALE GENOMIC DNA]</scope>
    <source>
        <strain evidence="5 6">ZGT118</strain>
    </source>
</reference>
<dbReference type="CDD" id="cd02440">
    <property type="entry name" value="AdoMet_MTases"/>
    <property type="match status" value="1"/>
</dbReference>
<name>A0A101CZA2_9RHOB</name>
<dbReference type="RefSeq" id="WP_068344600.1">
    <property type="nucleotide sequence ID" value="NZ_LQBQ01000001.1"/>
</dbReference>
<evidence type="ECO:0000259" key="4">
    <source>
        <dbReference type="Pfam" id="PF13847"/>
    </source>
</evidence>
<dbReference type="EMBL" id="LQBQ01000001">
    <property type="protein sequence ID" value="KUJ86148.1"/>
    <property type="molecule type" value="Genomic_DNA"/>
</dbReference>
<dbReference type="PANTHER" id="PTHR43464:SF19">
    <property type="entry name" value="UBIQUINONE BIOSYNTHESIS O-METHYLTRANSFERASE, MITOCHONDRIAL"/>
    <property type="match status" value="1"/>
</dbReference>
<organism evidence="5 6">
    <name type="scientific">Ruegeria marisrubri</name>
    <dbReference type="NCBI Taxonomy" id="1685379"/>
    <lineage>
        <taxon>Bacteria</taxon>
        <taxon>Pseudomonadati</taxon>
        <taxon>Pseudomonadota</taxon>
        <taxon>Alphaproteobacteria</taxon>
        <taxon>Rhodobacterales</taxon>
        <taxon>Roseobacteraceae</taxon>
        <taxon>Ruegeria</taxon>
    </lineage>
</organism>
<dbReference type="STRING" id="1685379.AVO45_04065"/>
<dbReference type="InterPro" id="IPR025714">
    <property type="entry name" value="Methyltranfer_dom"/>
</dbReference>
<dbReference type="SUPFAM" id="SSF53335">
    <property type="entry name" value="S-adenosyl-L-methionine-dependent methyltransferases"/>
    <property type="match status" value="1"/>
</dbReference>
<keyword evidence="2" id="KW-0808">Transferase</keyword>
<dbReference type="OrthoDB" id="9777638at2"/>
<proteinExistence type="predicted"/>
<evidence type="ECO:0000313" key="5">
    <source>
        <dbReference type="EMBL" id="KUJ86148.1"/>
    </source>
</evidence>
<evidence type="ECO:0000256" key="1">
    <source>
        <dbReference type="ARBA" id="ARBA00022603"/>
    </source>
</evidence>
<dbReference type="GO" id="GO:0032259">
    <property type="term" value="P:methylation"/>
    <property type="evidence" value="ECO:0007669"/>
    <property type="project" value="UniProtKB-KW"/>
</dbReference>
<keyword evidence="5" id="KW-0830">Ubiquinone</keyword>
<dbReference type="Proteomes" id="UP000053791">
    <property type="component" value="Unassembled WGS sequence"/>
</dbReference>
<keyword evidence="1" id="KW-0489">Methyltransferase</keyword>
<comment type="caution">
    <text evidence="5">The sequence shown here is derived from an EMBL/GenBank/DDBJ whole genome shotgun (WGS) entry which is preliminary data.</text>
</comment>
<dbReference type="PANTHER" id="PTHR43464">
    <property type="entry name" value="METHYLTRANSFERASE"/>
    <property type="match status" value="1"/>
</dbReference>
<dbReference type="Gene3D" id="3.40.50.150">
    <property type="entry name" value="Vaccinia Virus protein VP39"/>
    <property type="match status" value="1"/>
</dbReference>
<evidence type="ECO:0000313" key="6">
    <source>
        <dbReference type="Proteomes" id="UP000053791"/>
    </source>
</evidence>
<evidence type="ECO:0000256" key="3">
    <source>
        <dbReference type="ARBA" id="ARBA00022691"/>
    </source>
</evidence>